<evidence type="ECO:0000256" key="8">
    <source>
        <dbReference type="ARBA" id="ARBA00022777"/>
    </source>
</evidence>
<evidence type="ECO:0000256" key="9">
    <source>
        <dbReference type="ARBA" id="ARBA00022840"/>
    </source>
</evidence>
<evidence type="ECO:0000256" key="7">
    <source>
        <dbReference type="ARBA" id="ARBA00022741"/>
    </source>
</evidence>
<dbReference type="CDD" id="cd04913">
    <property type="entry name" value="ACT_AKii-LysC-BS-like_1"/>
    <property type="match status" value="1"/>
</dbReference>
<feature type="compositionally biased region" description="Basic and acidic residues" evidence="12">
    <location>
        <begin position="1"/>
        <end position="11"/>
    </location>
</feature>
<dbReference type="SUPFAM" id="SSF55021">
    <property type="entry name" value="ACT-like"/>
    <property type="match status" value="2"/>
</dbReference>
<keyword evidence="8 14" id="KW-0418">Kinase</keyword>
<comment type="pathway">
    <text evidence="3">Amino-acid biosynthesis; L-threonine biosynthesis; L-threonine from L-aspartate: step 1/5.</text>
</comment>
<dbReference type="HOGENOM" id="CLU_009116_4_1_11"/>
<comment type="catalytic activity">
    <reaction evidence="11">
        <text>L-aspartate + ATP = 4-phospho-L-aspartate + ADP</text>
        <dbReference type="Rhea" id="RHEA:23776"/>
        <dbReference type="ChEBI" id="CHEBI:29991"/>
        <dbReference type="ChEBI" id="CHEBI:30616"/>
        <dbReference type="ChEBI" id="CHEBI:57535"/>
        <dbReference type="ChEBI" id="CHEBI:456216"/>
        <dbReference type="EC" id="2.7.2.4"/>
    </reaction>
</comment>
<evidence type="ECO:0000256" key="10">
    <source>
        <dbReference type="ARBA" id="ARBA00023154"/>
    </source>
</evidence>
<comment type="pathway">
    <text evidence="2">Amino-acid biosynthesis; L-methionine biosynthesis via de novo pathway; L-homoserine from L-aspartate: step 1/3.</text>
</comment>
<keyword evidence="7" id="KW-0547">Nucleotide-binding</keyword>
<evidence type="ECO:0000256" key="11">
    <source>
        <dbReference type="ARBA" id="ARBA00047872"/>
    </source>
</evidence>
<evidence type="ECO:0000259" key="13">
    <source>
        <dbReference type="PROSITE" id="PS51671"/>
    </source>
</evidence>
<dbReference type="FunFam" id="3.30.2130.10:FF:000001">
    <property type="entry name" value="Bifunctional aspartokinase/homoserine dehydrogenase"/>
    <property type="match status" value="1"/>
</dbReference>
<dbReference type="GO" id="GO:0009089">
    <property type="term" value="P:lysine biosynthetic process via diaminopimelate"/>
    <property type="evidence" value="ECO:0007669"/>
    <property type="project" value="TreeGrafter"/>
</dbReference>
<keyword evidence="6" id="KW-0808">Transferase</keyword>
<dbReference type="UniPathway" id="UPA00051">
    <property type="reaction ID" value="UER00462"/>
</dbReference>
<dbReference type="GO" id="GO:0005524">
    <property type="term" value="F:ATP binding"/>
    <property type="evidence" value="ECO:0007669"/>
    <property type="project" value="UniProtKB-KW"/>
</dbReference>
<feature type="region of interest" description="Disordered" evidence="12">
    <location>
        <begin position="1"/>
        <end position="63"/>
    </location>
</feature>
<dbReference type="EC" id="2.7.2.4" evidence="5"/>
<protein>
    <recommendedName>
        <fullName evidence="5">aspartate kinase</fullName>
        <ecNumber evidence="5">2.7.2.4</ecNumber>
    </recommendedName>
</protein>
<feature type="domain" description="ACT" evidence="13">
    <location>
        <begin position="177"/>
        <end position="243"/>
    </location>
</feature>
<dbReference type="AlphaFoldDB" id="W5IGP6"/>
<comment type="function">
    <text evidence="1">Catalyzes the phosphorylation of the beta-carboxyl group of aspartic acid with ATP to yield 4-phospho-L-aspartate, which is involved in the branched biosynthetic pathway leading to the biosynthesis of amino acids threonine, isoleucine and methionine.</text>
</comment>
<dbReference type="UniPathway" id="UPA00050">
    <property type="reaction ID" value="UER00461"/>
</dbReference>
<accession>W5IGP6</accession>
<dbReference type="EMBL" id="ADCX01000007">
    <property type="protein sequence ID" value="EFG25995.1"/>
    <property type="molecule type" value="Genomic_DNA"/>
</dbReference>
<organism evidence="14 15">
    <name type="scientific">Scardovia inopinata F0304</name>
    <dbReference type="NCBI Taxonomy" id="641146"/>
    <lineage>
        <taxon>Bacteria</taxon>
        <taxon>Bacillati</taxon>
        <taxon>Actinomycetota</taxon>
        <taxon>Actinomycetes</taxon>
        <taxon>Bifidobacteriales</taxon>
        <taxon>Bifidobacteriaceae</taxon>
        <taxon>Scardovia</taxon>
    </lineage>
</organism>
<name>W5IGP6_SCAIO</name>
<feature type="domain" description="ACT" evidence="13">
    <location>
        <begin position="93"/>
        <end position="171"/>
    </location>
</feature>
<dbReference type="GO" id="GO:0009090">
    <property type="term" value="P:homoserine biosynthetic process"/>
    <property type="evidence" value="ECO:0007669"/>
    <property type="project" value="TreeGrafter"/>
</dbReference>
<comment type="similarity">
    <text evidence="4">Belongs to the aspartokinase family.</text>
</comment>
<dbReference type="InterPro" id="IPR054352">
    <property type="entry name" value="ACT_Aspartokinase"/>
</dbReference>
<evidence type="ECO:0000256" key="3">
    <source>
        <dbReference type="ARBA" id="ARBA00005139"/>
    </source>
</evidence>
<evidence type="ECO:0000256" key="2">
    <source>
        <dbReference type="ARBA" id="ARBA00004986"/>
    </source>
</evidence>
<gene>
    <name evidence="14" type="ORF">HMPREF9020_01064</name>
</gene>
<keyword evidence="9" id="KW-0067">ATP-binding</keyword>
<dbReference type="Proteomes" id="UP000005777">
    <property type="component" value="Unassembled WGS sequence"/>
</dbReference>
<evidence type="ECO:0000256" key="4">
    <source>
        <dbReference type="ARBA" id="ARBA00010122"/>
    </source>
</evidence>
<keyword evidence="10" id="KW-0028">Amino-acid biosynthesis</keyword>
<dbReference type="CDD" id="cd04923">
    <property type="entry name" value="ACT_AK-LysC-DapG-like_2"/>
    <property type="match status" value="1"/>
</dbReference>
<dbReference type="Pfam" id="PF01842">
    <property type="entry name" value="ACT"/>
    <property type="match status" value="1"/>
</dbReference>
<proteinExistence type="inferred from homology"/>
<evidence type="ECO:0000313" key="15">
    <source>
        <dbReference type="Proteomes" id="UP000005777"/>
    </source>
</evidence>
<dbReference type="GO" id="GO:0009088">
    <property type="term" value="P:threonine biosynthetic process"/>
    <property type="evidence" value="ECO:0007669"/>
    <property type="project" value="UniProtKB-UniPathway"/>
</dbReference>
<dbReference type="InterPro" id="IPR002912">
    <property type="entry name" value="ACT_dom"/>
</dbReference>
<dbReference type="PROSITE" id="PS51671">
    <property type="entry name" value="ACT"/>
    <property type="match status" value="2"/>
</dbReference>
<dbReference type="Pfam" id="PF22468">
    <property type="entry name" value="ACT_9"/>
    <property type="match status" value="1"/>
</dbReference>
<dbReference type="GO" id="GO:0005829">
    <property type="term" value="C:cytosol"/>
    <property type="evidence" value="ECO:0007669"/>
    <property type="project" value="TreeGrafter"/>
</dbReference>
<dbReference type="InterPro" id="IPR045865">
    <property type="entry name" value="ACT-like_dom_sf"/>
</dbReference>
<evidence type="ECO:0000256" key="12">
    <source>
        <dbReference type="SAM" id="MobiDB-lite"/>
    </source>
</evidence>
<keyword evidence="10" id="KW-0457">Lysine biosynthesis</keyword>
<dbReference type="Gene3D" id="3.30.2130.10">
    <property type="entry name" value="VC0802-like"/>
    <property type="match status" value="1"/>
</dbReference>
<sequence>MTETTNSREDPLTAVRPADFAPGAGSTRVGAEGRASGRIPQAGTEGSQVRSGASPGAPLGTSAASLGDLFPDLRGPEAPVISGIASDSSEAMVTLRGILDQPGLAARVFSQFAEAGINIDMVVQAQGRSESDSQTADISITFPEVQTRQVRQLLDARKEKLGYTHADINPSIGKVSLIGVGMKTHTGVMARCFEALSHQNINVLMISTSDIRISAIIPLDALDSAVRAIHTAFNLDSLTPEAVVYAGSGR</sequence>
<evidence type="ECO:0000256" key="5">
    <source>
        <dbReference type="ARBA" id="ARBA00013059"/>
    </source>
</evidence>
<dbReference type="eggNOG" id="COG0527">
    <property type="taxonomic scope" value="Bacteria"/>
</dbReference>
<reference evidence="14 15" key="1">
    <citation type="submission" date="2012-01" db="EMBL/GenBank/DDBJ databases">
        <title>The Genome Sequence of Scardovia inopinata F0304.</title>
        <authorList>
            <consortium name="The Broad Institute Genome Sequencing Platform"/>
            <person name="Ward D."/>
            <person name="Earl A."/>
            <person name="Feldgarden M."/>
            <person name="Gevers D."/>
            <person name="Young S."/>
            <person name="Zeng Q."/>
            <person name="Koehrsen M."/>
            <person name="Alvarado L."/>
            <person name="Berlin A.M."/>
            <person name="Borenstein D."/>
            <person name="Chapman S.B."/>
            <person name="Chen Z."/>
            <person name="Engels R."/>
            <person name="Freedman E."/>
            <person name="Gellesch M."/>
            <person name="Goldberg J."/>
            <person name="Griggs A."/>
            <person name="Gujja S."/>
            <person name="Heilman E.R."/>
            <person name="Heiman D.I."/>
            <person name="Hepburn T.A."/>
            <person name="Howarth C."/>
            <person name="Jen D."/>
            <person name="Larson L."/>
            <person name="Mehta T."/>
            <person name="Park D."/>
            <person name="Pearson M."/>
            <person name="Richards J."/>
            <person name="Roberts A."/>
            <person name="Saif S."/>
            <person name="Shea T.D."/>
            <person name="Shenoy N."/>
            <person name="Sisk P."/>
            <person name="Stolte C."/>
            <person name="Sykes S.N."/>
            <person name="Walk T."/>
            <person name="White J."/>
            <person name="Yandava C."/>
            <person name="Izard J."/>
            <person name="Baranova O.V."/>
            <person name="Blanton J.M."/>
            <person name="Tanner A.C."/>
            <person name="Dewhirst F."/>
            <person name="Haas B."/>
            <person name="Nusbaum C."/>
            <person name="Birren B."/>
        </authorList>
    </citation>
    <scope>NUCLEOTIDE SEQUENCE [LARGE SCALE GENOMIC DNA]</scope>
    <source>
        <strain evidence="14 15">F0304</strain>
    </source>
</reference>
<comment type="caution">
    <text evidence="14">The sequence shown here is derived from an EMBL/GenBank/DDBJ whole genome shotgun (WGS) entry which is preliminary data.</text>
</comment>
<dbReference type="GO" id="GO:0004072">
    <property type="term" value="F:aspartate kinase activity"/>
    <property type="evidence" value="ECO:0007669"/>
    <property type="project" value="UniProtKB-EC"/>
</dbReference>
<evidence type="ECO:0000256" key="6">
    <source>
        <dbReference type="ARBA" id="ARBA00022679"/>
    </source>
</evidence>
<dbReference type="PANTHER" id="PTHR21499">
    <property type="entry name" value="ASPARTATE KINASE"/>
    <property type="match status" value="1"/>
</dbReference>
<evidence type="ECO:0000256" key="1">
    <source>
        <dbReference type="ARBA" id="ARBA00003121"/>
    </source>
</evidence>
<evidence type="ECO:0000313" key="14">
    <source>
        <dbReference type="EMBL" id="EFG25995.1"/>
    </source>
</evidence>
<keyword evidence="15" id="KW-1185">Reference proteome</keyword>
<dbReference type="PANTHER" id="PTHR21499:SF3">
    <property type="entry name" value="ASPARTOKINASE"/>
    <property type="match status" value="1"/>
</dbReference>